<dbReference type="PRINTS" id="PR00332">
    <property type="entry name" value="HISTRIAD"/>
</dbReference>
<dbReference type="GO" id="GO:0003824">
    <property type="term" value="F:catalytic activity"/>
    <property type="evidence" value="ECO:0007669"/>
    <property type="project" value="InterPro"/>
</dbReference>
<dbReference type="InterPro" id="IPR011146">
    <property type="entry name" value="HIT-like"/>
</dbReference>
<keyword evidence="7" id="KW-1185">Reference proteome</keyword>
<proteinExistence type="predicted"/>
<feature type="short sequence motif" description="Histidine triad motif" evidence="2 3">
    <location>
        <begin position="123"/>
        <end position="127"/>
    </location>
</feature>
<organism evidence="6 7">
    <name type="scientific">Thelohanellus kitauei</name>
    <name type="common">Myxosporean</name>
    <dbReference type="NCBI Taxonomy" id="669202"/>
    <lineage>
        <taxon>Eukaryota</taxon>
        <taxon>Metazoa</taxon>
        <taxon>Cnidaria</taxon>
        <taxon>Myxozoa</taxon>
        <taxon>Myxosporea</taxon>
        <taxon>Bivalvulida</taxon>
        <taxon>Platysporina</taxon>
        <taxon>Myxobolidae</taxon>
        <taxon>Thelohanellus</taxon>
    </lineage>
</organism>
<evidence type="ECO:0000256" key="2">
    <source>
        <dbReference type="PIRSR" id="PIRSR601310-3"/>
    </source>
</evidence>
<dbReference type="SUPFAM" id="SSF54197">
    <property type="entry name" value="HIT-like"/>
    <property type="match status" value="1"/>
</dbReference>
<dbReference type="PANTHER" id="PTHR23089">
    <property type="entry name" value="HISTIDINE TRIAD HIT PROTEIN"/>
    <property type="match status" value="1"/>
</dbReference>
<sequence length="139" mass="15461">MYSRIISSTAWKSFAPNLKRMSGSSVEVDSIFTQIIKKKIPSKIIYEDDKTIVIEDISPQAPVHLLAIPKKQIKSLSEVEDQDLELMGHLMKVIRDVSKKAGLGSGYRVVTNIGEHACQSVNHIHFHILGGKQMSGDMT</sequence>
<gene>
    <name evidence="6" type="ORF">RF11_10024</name>
    <name evidence="5" type="ORF">RF11_13036</name>
</gene>
<evidence type="ECO:0000256" key="1">
    <source>
        <dbReference type="PIRSR" id="PIRSR601310-1"/>
    </source>
</evidence>
<evidence type="ECO:0000313" key="5">
    <source>
        <dbReference type="EMBL" id="KII72138.1"/>
    </source>
</evidence>
<dbReference type="InterPro" id="IPR019808">
    <property type="entry name" value="Histidine_triad_CS"/>
</dbReference>
<dbReference type="PROSITE" id="PS00892">
    <property type="entry name" value="HIT_1"/>
    <property type="match status" value="1"/>
</dbReference>
<dbReference type="InterPro" id="IPR036265">
    <property type="entry name" value="HIT-like_sf"/>
</dbReference>
<reference evidence="6 7" key="1">
    <citation type="journal article" date="2014" name="Genome Biol. Evol.">
        <title>The genome of the myxosporean Thelohanellus kitauei shows adaptations to nutrient acquisition within its fish host.</title>
        <authorList>
            <person name="Yang Y."/>
            <person name="Xiong J."/>
            <person name="Zhou Z."/>
            <person name="Huo F."/>
            <person name="Miao W."/>
            <person name="Ran C."/>
            <person name="Liu Y."/>
            <person name="Zhang J."/>
            <person name="Feng J."/>
            <person name="Wang M."/>
            <person name="Wang M."/>
            <person name="Wang L."/>
            <person name="Yao B."/>
        </authorList>
    </citation>
    <scope>NUCLEOTIDE SEQUENCE [LARGE SCALE GENOMIC DNA]</scope>
    <source>
        <strain evidence="6">Wuqing</strain>
    </source>
</reference>
<evidence type="ECO:0000313" key="7">
    <source>
        <dbReference type="Proteomes" id="UP000031668"/>
    </source>
</evidence>
<dbReference type="InterPro" id="IPR001310">
    <property type="entry name" value="Histidine_triad_HIT"/>
</dbReference>
<protein>
    <submittedName>
        <fullName evidence="6">Histidine triad nucleotide-binding protein 1</fullName>
    </submittedName>
</protein>
<name>A0A0C2N3P9_THEKT</name>
<evidence type="ECO:0000256" key="3">
    <source>
        <dbReference type="PROSITE-ProRule" id="PRU00464"/>
    </source>
</evidence>
<comment type="caution">
    <text evidence="6">The sequence shown here is derived from an EMBL/GenBank/DDBJ whole genome shotgun (WGS) entry which is preliminary data.</text>
</comment>
<evidence type="ECO:0000313" key="6">
    <source>
        <dbReference type="EMBL" id="KII74286.1"/>
    </source>
</evidence>
<feature type="active site" description="Tele-AMP-histidine intermediate" evidence="1">
    <location>
        <position position="125"/>
    </location>
</feature>
<dbReference type="Gene3D" id="3.30.428.10">
    <property type="entry name" value="HIT-like"/>
    <property type="match status" value="1"/>
</dbReference>
<accession>A0A0C2N3P9</accession>
<evidence type="ECO:0000259" key="4">
    <source>
        <dbReference type="PROSITE" id="PS51084"/>
    </source>
</evidence>
<feature type="domain" description="HIT" evidence="4">
    <location>
        <begin position="31"/>
        <end position="139"/>
    </location>
</feature>
<dbReference type="AlphaFoldDB" id="A0A0C2N3P9"/>
<dbReference type="OMA" id="FRMVVNN"/>
<dbReference type="Pfam" id="PF11969">
    <property type="entry name" value="DcpS_C"/>
    <property type="match status" value="1"/>
</dbReference>
<dbReference type="EMBL" id="JWZT01001384">
    <property type="protein sequence ID" value="KII72138.1"/>
    <property type="molecule type" value="Genomic_DNA"/>
</dbReference>
<dbReference type="OrthoDB" id="672793at2759"/>
<dbReference type="Proteomes" id="UP000031668">
    <property type="component" value="Unassembled WGS sequence"/>
</dbReference>
<dbReference type="EMBL" id="JWZT01000471">
    <property type="protein sequence ID" value="KII74286.1"/>
    <property type="molecule type" value="Genomic_DNA"/>
</dbReference>
<dbReference type="PROSITE" id="PS51084">
    <property type="entry name" value="HIT_2"/>
    <property type="match status" value="1"/>
</dbReference>